<dbReference type="InterPro" id="IPR038765">
    <property type="entry name" value="Papain-like_cys_pep_sf"/>
</dbReference>
<evidence type="ECO:0000256" key="2">
    <source>
        <dbReference type="ARBA" id="ARBA00022670"/>
    </source>
</evidence>
<evidence type="ECO:0000256" key="3">
    <source>
        <dbReference type="ARBA" id="ARBA00022801"/>
    </source>
</evidence>
<keyword evidence="2" id="KW-0645">Protease</keyword>
<evidence type="ECO:0000256" key="1">
    <source>
        <dbReference type="ARBA" id="ARBA00005234"/>
    </source>
</evidence>
<accession>A0ABD3GU33</accession>
<dbReference type="Pfam" id="PF02902">
    <property type="entry name" value="Peptidase_C48"/>
    <property type="match status" value="1"/>
</dbReference>
<evidence type="ECO:0000259" key="4">
    <source>
        <dbReference type="PROSITE" id="PS50600"/>
    </source>
</evidence>
<dbReference type="InterPro" id="IPR003653">
    <property type="entry name" value="Peptidase_C48_C"/>
</dbReference>
<sequence length="258" mass="29524">MDLVLHTGDTPTNAPTGCIADVVNLEEDDGMKSPPPSQMIPVAYLISTCGGDVINNYINERFLGKQRDQLHNMFYVNTFWFTLASNLVHKYEKSKFSLEKLKPITRRRNSICPDLRDGDLLTGMHAWIFILVHGRQHWSLAIIRVIGNQCRLCHLDSHPGIHEISKIFHVLKTFVAHTLPIDMNQIVEDSFEVEDQRNEYTCGFHVLQMLADAGKKELALDRCYMVERLRSIATLEQVTSFEIMMSSYLEGKLKIAPY</sequence>
<dbReference type="SUPFAM" id="SSF54001">
    <property type="entry name" value="Cysteine proteinases"/>
    <property type="match status" value="1"/>
</dbReference>
<gene>
    <name evidence="5" type="ORF">R1sor_024280</name>
</gene>
<keyword evidence="3" id="KW-0378">Hydrolase</keyword>
<comment type="similarity">
    <text evidence="1">Belongs to the peptidase C48 family.</text>
</comment>
<dbReference type="Proteomes" id="UP001633002">
    <property type="component" value="Unassembled WGS sequence"/>
</dbReference>
<organism evidence="5 6">
    <name type="scientific">Riccia sorocarpa</name>
    <dbReference type="NCBI Taxonomy" id="122646"/>
    <lineage>
        <taxon>Eukaryota</taxon>
        <taxon>Viridiplantae</taxon>
        <taxon>Streptophyta</taxon>
        <taxon>Embryophyta</taxon>
        <taxon>Marchantiophyta</taxon>
        <taxon>Marchantiopsida</taxon>
        <taxon>Marchantiidae</taxon>
        <taxon>Marchantiales</taxon>
        <taxon>Ricciaceae</taxon>
        <taxon>Riccia</taxon>
    </lineage>
</organism>
<dbReference type="Gene3D" id="3.40.395.10">
    <property type="entry name" value="Adenoviral Proteinase, Chain A"/>
    <property type="match status" value="1"/>
</dbReference>
<protein>
    <recommendedName>
        <fullName evidence="4">Ubiquitin-like protease family profile domain-containing protein</fullName>
    </recommendedName>
</protein>
<comment type="caution">
    <text evidence="5">The sequence shown here is derived from an EMBL/GenBank/DDBJ whole genome shotgun (WGS) entry which is preliminary data.</text>
</comment>
<feature type="domain" description="Ubiquitin-like protease family profile" evidence="4">
    <location>
        <begin position="23"/>
        <end position="213"/>
    </location>
</feature>
<reference evidence="5 6" key="1">
    <citation type="submission" date="2024-09" db="EMBL/GenBank/DDBJ databases">
        <title>Chromosome-scale assembly of Riccia sorocarpa.</title>
        <authorList>
            <person name="Paukszto L."/>
        </authorList>
    </citation>
    <scope>NUCLEOTIDE SEQUENCE [LARGE SCALE GENOMIC DNA]</scope>
    <source>
        <strain evidence="5">LP-2024</strain>
        <tissue evidence="5">Aerial parts of the thallus</tissue>
    </source>
</reference>
<dbReference type="EMBL" id="JBJQOH010000007">
    <property type="protein sequence ID" value="KAL3681324.1"/>
    <property type="molecule type" value="Genomic_DNA"/>
</dbReference>
<name>A0ABD3GU33_9MARC</name>
<evidence type="ECO:0000313" key="5">
    <source>
        <dbReference type="EMBL" id="KAL3681324.1"/>
    </source>
</evidence>
<keyword evidence="6" id="KW-1185">Reference proteome</keyword>
<dbReference type="AlphaFoldDB" id="A0ABD3GU33"/>
<dbReference type="GO" id="GO:0006508">
    <property type="term" value="P:proteolysis"/>
    <property type="evidence" value="ECO:0007669"/>
    <property type="project" value="UniProtKB-KW"/>
</dbReference>
<proteinExistence type="inferred from homology"/>
<evidence type="ECO:0000313" key="6">
    <source>
        <dbReference type="Proteomes" id="UP001633002"/>
    </source>
</evidence>
<dbReference type="PROSITE" id="PS50600">
    <property type="entry name" value="ULP_PROTEASE"/>
    <property type="match status" value="1"/>
</dbReference>
<dbReference type="GO" id="GO:0008233">
    <property type="term" value="F:peptidase activity"/>
    <property type="evidence" value="ECO:0007669"/>
    <property type="project" value="UniProtKB-KW"/>
</dbReference>